<evidence type="ECO:0000256" key="1">
    <source>
        <dbReference type="SAM" id="Phobius"/>
    </source>
</evidence>
<accession>A0ABQ6MX64</accession>
<protein>
    <submittedName>
        <fullName evidence="2">Uncharacterized protein</fullName>
    </submittedName>
</protein>
<evidence type="ECO:0000313" key="2">
    <source>
        <dbReference type="EMBL" id="GMI35471.1"/>
    </source>
</evidence>
<reference evidence="2 3" key="1">
    <citation type="journal article" date="2023" name="Commun. Biol.">
        <title>Genome analysis of Parmales, the sister group of diatoms, reveals the evolutionary specialization of diatoms from phago-mixotrophs to photoautotrophs.</title>
        <authorList>
            <person name="Ban H."/>
            <person name="Sato S."/>
            <person name="Yoshikawa S."/>
            <person name="Yamada K."/>
            <person name="Nakamura Y."/>
            <person name="Ichinomiya M."/>
            <person name="Sato N."/>
            <person name="Blanc-Mathieu R."/>
            <person name="Endo H."/>
            <person name="Kuwata A."/>
            <person name="Ogata H."/>
        </authorList>
    </citation>
    <scope>NUCLEOTIDE SEQUENCE [LARGE SCALE GENOMIC DNA]</scope>
</reference>
<sequence length="36" mass="3957">RQLQTVSASSATFVVKVMVLVFMSVIVAPVMFQSVR</sequence>
<name>A0ABQ6MX64_9STRA</name>
<keyword evidence="1" id="KW-1133">Transmembrane helix</keyword>
<proteinExistence type="predicted"/>
<keyword evidence="1" id="KW-0472">Membrane</keyword>
<keyword evidence="3" id="KW-1185">Reference proteome</keyword>
<feature type="non-terminal residue" evidence="2">
    <location>
        <position position="1"/>
    </location>
</feature>
<keyword evidence="1" id="KW-0812">Transmembrane</keyword>
<comment type="caution">
    <text evidence="2">The sequence shown here is derived from an EMBL/GenBank/DDBJ whole genome shotgun (WGS) entry which is preliminary data.</text>
</comment>
<evidence type="ECO:0000313" key="3">
    <source>
        <dbReference type="Proteomes" id="UP001165060"/>
    </source>
</evidence>
<feature type="transmembrane region" description="Helical" evidence="1">
    <location>
        <begin position="13"/>
        <end position="32"/>
    </location>
</feature>
<organism evidence="2 3">
    <name type="scientific">Tetraparma gracilis</name>
    <dbReference type="NCBI Taxonomy" id="2962635"/>
    <lineage>
        <taxon>Eukaryota</taxon>
        <taxon>Sar</taxon>
        <taxon>Stramenopiles</taxon>
        <taxon>Ochrophyta</taxon>
        <taxon>Bolidophyceae</taxon>
        <taxon>Parmales</taxon>
        <taxon>Triparmaceae</taxon>
        <taxon>Tetraparma</taxon>
    </lineage>
</organism>
<dbReference type="Proteomes" id="UP001165060">
    <property type="component" value="Unassembled WGS sequence"/>
</dbReference>
<dbReference type="EMBL" id="BRYB01004708">
    <property type="protein sequence ID" value="GMI35471.1"/>
    <property type="molecule type" value="Genomic_DNA"/>
</dbReference>
<gene>
    <name evidence="2" type="ORF">TeGR_g7647</name>
</gene>